<evidence type="ECO:0000313" key="2">
    <source>
        <dbReference type="Proteomes" id="UP000327439"/>
    </source>
</evidence>
<protein>
    <submittedName>
        <fullName evidence="1">Uncharacterized protein</fullName>
    </submittedName>
</protein>
<accession>A0A5J5THK7</accession>
<dbReference type="AlphaFoldDB" id="A0A5J5THK7"/>
<evidence type="ECO:0000313" key="1">
    <source>
        <dbReference type="EMBL" id="KAB2055175.1"/>
    </source>
</evidence>
<keyword evidence="2" id="KW-1185">Reference proteome</keyword>
<reference evidence="2" key="1">
    <citation type="journal article" date="2020" name="Nat. Genet.">
        <title>Genomic diversifications of five Gossypium allopolyploid species and their impact on cotton improvement.</title>
        <authorList>
            <person name="Chen Z.J."/>
            <person name="Sreedasyam A."/>
            <person name="Ando A."/>
            <person name="Song Q."/>
            <person name="De Santiago L.M."/>
            <person name="Hulse-Kemp A.M."/>
            <person name="Ding M."/>
            <person name="Ye W."/>
            <person name="Kirkbride R.C."/>
            <person name="Jenkins J."/>
            <person name="Plott C."/>
            <person name="Lovell J."/>
            <person name="Lin Y.M."/>
            <person name="Vaughn R."/>
            <person name="Liu B."/>
            <person name="Simpson S."/>
            <person name="Scheffler B.E."/>
            <person name="Wen L."/>
            <person name="Saski C.A."/>
            <person name="Grover C.E."/>
            <person name="Hu G."/>
            <person name="Conover J.L."/>
            <person name="Carlson J.W."/>
            <person name="Shu S."/>
            <person name="Boston L.B."/>
            <person name="Williams M."/>
            <person name="Peterson D.G."/>
            <person name="McGee K."/>
            <person name="Jones D.C."/>
            <person name="Wendel J.F."/>
            <person name="Stelly D.M."/>
            <person name="Grimwood J."/>
            <person name="Schmutz J."/>
        </authorList>
    </citation>
    <scope>NUCLEOTIDE SEQUENCE [LARGE SCALE GENOMIC DNA]</scope>
    <source>
        <strain evidence="2">cv. 3-79</strain>
    </source>
</reference>
<gene>
    <name evidence="1" type="ORF">ES319_A11G017900v1</name>
</gene>
<dbReference type="EMBL" id="CM018212">
    <property type="protein sequence ID" value="KAB2055175.1"/>
    <property type="molecule type" value="Genomic_DNA"/>
</dbReference>
<dbReference type="Proteomes" id="UP000327439">
    <property type="component" value="Chromosome A11"/>
</dbReference>
<name>A0A5J5THK7_GOSBA</name>
<sequence>MSTNLCLMFVKYKRVGFSQYFQLRSFSVFTMHSSYTQLPCHPRGYIFVSWRELRFLNPKATSSRIVEQYIQAFSNIVKDVKGIYLGTYQCLLNLSFMPIDRVTTMLLPRSTTWLLKFSPCTKAQF</sequence>
<proteinExistence type="predicted"/>
<organism evidence="1 2">
    <name type="scientific">Gossypium barbadense</name>
    <name type="common">Sea Island cotton</name>
    <name type="synonym">Hibiscus barbadensis</name>
    <dbReference type="NCBI Taxonomy" id="3634"/>
    <lineage>
        <taxon>Eukaryota</taxon>
        <taxon>Viridiplantae</taxon>
        <taxon>Streptophyta</taxon>
        <taxon>Embryophyta</taxon>
        <taxon>Tracheophyta</taxon>
        <taxon>Spermatophyta</taxon>
        <taxon>Magnoliopsida</taxon>
        <taxon>eudicotyledons</taxon>
        <taxon>Gunneridae</taxon>
        <taxon>Pentapetalae</taxon>
        <taxon>rosids</taxon>
        <taxon>malvids</taxon>
        <taxon>Malvales</taxon>
        <taxon>Malvaceae</taxon>
        <taxon>Malvoideae</taxon>
        <taxon>Gossypium</taxon>
    </lineage>
</organism>